<evidence type="ECO:0000313" key="1">
    <source>
        <dbReference type="EMBL" id="ATA65500.1"/>
    </source>
</evidence>
<protein>
    <submittedName>
        <fullName evidence="1">Uncharacterized protein</fullName>
    </submittedName>
</protein>
<evidence type="ECO:0000313" key="2">
    <source>
        <dbReference type="Proteomes" id="UP000223363"/>
    </source>
</evidence>
<sequence length="147" mass="18166">MFEWLKRLIQKDYYQRKLEMNIRLWTLHLRDHRGTDCYTFTTRLDANPRFHKYGENHTRNYYYNLALDAFTRMRDNGRLKEFKLTESSDYIRCYYRFPTKSGTVHHHYISLAYFDVVDFAVEMDAIMDFSRVTKRNVRFGYLSTRYF</sequence>
<dbReference type="EMBL" id="MF285618">
    <property type="protein sequence ID" value="ATA65500.1"/>
    <property type="molecule type" value="Genomic_DNA"/>
</dbReference>
<dbReference type="Proteomes" id="UP000223363">
    <property type="component" value="Segment"/>
</dbReference>
<proteinExistence type="predicted"/>
<name>A0A289ZVW0_9CAUD</name>
<accession>A0A289ZVW0</accession>
<organism evidence="1 2">
    <name type="scientific">Serratia phage vB_SmaM_ 2050HW</name>
    <dbReference type="NCBI Taxonomy" id="2024252"/>
    <lineage>
        <taxon>Viruses</taxon>
        <taxon>Duplodnaviria</taxon>
        <taxon>Heunggongvirae</taxon>
        <taxon>Uroviricota</taxon>
        <taxon>Caudoviricetes</taxon>
        <taxon>Chimalliviridae</taxon>
        <taxon>Moabitevirus</taxon>
        <taxon>Moabitevirus mv2050HW</taxon>
    </lineage>
</organism>
<gene>
    <name evidence="1" type="ORF">2050HW_00165</name>
</gene>
<reference evidence="2" key="1">
    <citation type="submission" date="2017-06" db="EMBL/GenBank/DDBJ databases">
        <authorList>
            <person name="Zhao X."/>
        </authorList>
    </citation>
    <scope>NUCLEOTIDE SEQUENCE [LARGE SCALE GENOMIC DNA]</scope>
</reference>
<keyword evidence="2" id="KW-1185">Reference proteome</keyword>